<dbReference type="Pfam" id="PF13472">
    <property type="entry name" value="Lipase_GDSL_2"/>
    <property type="match status" value="1"/>
</dbReference>
<dbReference type="EMBL" id="MFST01000135">
    <property type="protein sequence ID" value="OGI42929.1"/>
    <property type="molecule type" value="Genomic_DNA"/>
</dbReference>
<dbReference type="InterPro" id="IPR051532">
    <property type="entry name" value="Ester_Hydrolysis_Enzymes"/>
</dbReference>
<dbReference type="Gene3D" id="3.40.50.1110">
    <property type="entry name" value="SGNH hydrolase"/>
    <property type="match status" value="1"/>
</dbReference>
<sequence>MRPSGNHITRRSWTIAHLLLLVGLATCSTSTPPLPQLAPDAVVLAYGDSLTYGTGAGGDQSYPAVLERLVRRRVINGGVPGELSGDGAKRLAALLDEHRPQLLILCHGGNDLLRKRDADNIETNLRTMIGLARERNIPVVLVGVPRPGLLLSVPDFYRKIAREFGLPLEAEVLPQIEGDRALKSDSIHPNADGYRLLAQRIYALMRSAGAV</sequence>
<accession>A0A1F6TCY4</accession>
<evidence type="ECO:0000313" key="4">
    <source>
        <dbReference type="Proteomes" id="UP000179344"/>
    </source>
</evidence>
<dbReference type="PANTHER" id="PTHR30383">
    <property type="entry name" value="THIOESTERASE 1/PROTEASE 1/LYSOPHOSPHOLIPASE L1"/>
    <property type="match status" value="1"/>
</dbReference>
<dbReference type="PANTHER" id="PTHR30383:SF24">
    <property type="entry name" value="THIOESTERASE 1_PROTEASE 1_LYSOPHOSPHOLIPASE L1"/>
    <property type="match status" value="1"/>
</dbReference>
<dbReference type="AlphaFoldDB" id="A0A1F6TCY4"/>
<gene>
    <name evidence="3" type="ORF">A2V92_00820</name>
</gene>
<feature type="chain" id="PRO_5009225455" description="SGNH hydrolase-type esterase domain-containing protein" evidence="1">
    <location>
        <begin position="28"/>
        <end position="211"/>
    </location>
</feature>
<proteinExistence type="predicted"/>
<dbReference type="GO" id="GO:0004622">
    <property type="term" value="F:phosphatidylcholine lysophospholipase activity"/>
    <property type="evidence" value="ECO:0007669"/>
    <property type="project" value="TreeGrafter"/>
</dbReference>
<keyword evidence="1" id="KW-0732">Signal</keyword>
<dbReference type="CDD" id="cd01822">
    <property type="entry name" value="Lysophospholipase_L1_like"/>
    <property type="match status" value="1"/>
</dbReference>
<feature type="signal peptide" evidence="1">
    <location>
        <begin position="1"/>
        <end position="27"/>
    </location>
</feature>
<comment type="caution">
    <text evidence="3">The sequence shown here is derived from an EMBL/GenBank/DDBJ whole genome shotgun (WGS) entry which is preliminary data.</text>
</comment>
<evidence type="ECO:0000313" key="3">
    <source>
        <dbReference type="EMBL" id="OGI42929.1"/>
    </source>
</evidence>
<evidence type="ECO:0000259" key="2">
    <source>
        <dbReference type="Pfam" id="PF13472"/>
    </source>
</evidence>
<dbReference type="InterPro" id="IPR013830">
    <property type="entry name" value="SGNH_hydro"/>
</dbReference>
<protein>
    <recommendedName>
        <fullName evidence="2">SGNH hydrolase-type esterase domain-containing protein</fullName>
    </recommendedName>
</protein>
<organism evidence="3 4">
    <name type="scientific">Candidatus Muproteobacteria bacterium RBG_16_65_31</name>
    <dbReference type="NCBI Taxonomy" id="1817759"/>
    <lineage>
        <taxon>Bacteria</taxon>
        <taxon>Pseudomonadati</taxon>
        <taxon>Pseudomonadota</taxon>
        <taxon>Candidatus Muproteobacteria</taxon>
    </lineage>
</organism>
<name>A0A1F6TCY4_9PROT</name>
<dbReference type="SUPFAM" id="SSF52266">
    <property type="entry name" value="SGNH hydrolase"/>
    <property type="match status" value="1"/>
</dbReference>
<dbReference type="InterPro" id="IPR036514">
    <property type="entry name" value="SGNH_hydro_sf"/>
</dbReference>
<feature type="domain" description="SGNH hydrolase-type esterase" evidence="2">
    <location>
        <begin position="45"/>
        <end position="196"/>
    </location>
</feature>
<reference evidence="3 4" key="1">
    <citation type="journal article" date="2016" name="Nat. Commun.">
        <title>Thousands of microbial genomes shed light on interconnected biogeochemical processes in an aquifer system.</title>
        <authorList>
            <person name="Anantharaman K."/>
            <person name="Brown C.T."/>
            <person name="Hug L.A."/>
            <person name="Sharon I."/>
            <person name="Castelle C.J."/>
            <person name="Probst A.J."/>
            <person name="Thomas B.C."/>
            <person name="Singh A."/>
            <person name="Wilkins M.J."/>
            <person name="Karaoz U."/>
            <person name="Brodie E.L."/>
            <person name="Williams K.H."/>
            <person name="Hubbard S.S."/>
            <person name="Banfield J.F."/>
        </authorList>
    </citation>
    <scope>NUCLEOTIDE SEQUENCE [LARGE SCALE GENOMIC DNA]</scope>
</reference>
<dbReference type="Proteomes" id="UP000179344">
    <property type="component" value="Unassembled WGS sequence"/>
</dbReference>
<evidence type="ECO:0000256" key="1">
    <source>
        <dbReference type="SAM" id="SignalP"/>
    </source>
</evidence>